<dbReference type="AlphaFoldDB" id="I8VK96"/>
<dbReference type="RefSeq" id="WP_007218167.1">
    <property type="nucleotide sequence ID" value="NZ_JH724088.1"/>
</dbReference>
<dbReference type="Gene3D" id="3.30.420.240">
    <property type="match status" value="1"/>
</dbReference>
<dbReference type="Proteomes" id="UP000003741">
    <property type="component" value="Unassembled WGS sequence"/>
</dbReference>
<dbReference type="OrthoDB" id="924847at2"/>
<dbReference type="EMBL" id="AGXG01000088">
    <property type="protein sequence ID" value="EIY26795.1"/>
    <property type="molecule type" value="Genomic_DNA"/>
</dbReference>
<keyword evidence="2" id="KW-1185">Reference proteome</keyword>
<dbReference type="HOGENOM" id="CLU_522409_0_0_10"/>
<dbReference type="Pfam" id="PF03237">
    <property type="entry name" value="Terminase_6N"/>
    <property type="match status" value="1"/>
</dbReference>
<protein>
    <submittedName>
        <fullName evidence="1">Uncharacterized protein</fullName>
    </submittedName>
</protein>
<evidence type="ECO:0000313" key="1">
    <source>
        <dbReference type="EMBL" id="EIY26795.1"/>
    </source>
</evidence>
<reference evidence="1 2" key="1">
    <citation type="submission" date="2012-02" db="EMBL/GenBank/DDBJ databases">
        <title>The Genome Sequence of Bacteroides cellulosilyticus CL02T12C19.</title>
        <authorList>
            <consortium name="The Broad Institute Genome Sequencing Platform"/>
            <person name="Earl A."/>
            <person name="Ward D."/>
            <person name="Feldgarden M."/>
            <person name="Gevers D."/>
            <person name="Zitomersky N.L."/>
            <person name="Coyne M.J."/>
            <person name="Comstock L.E."/>
            <person name="Young S.K."/>
            <person name="Zeng Q."/>
            <person name="Gargeya S."/>
            <person name="Fitzgerald M."/>
            <person name="Haas B."/>
            <person name="Abouelleil A."/>
            <person name="Alvarado L."/>
            <person name="Arachchi H.M."/>
            <person name="Berlin A."/>
            <person name="Chapman S.B."/>
            <person name="Gearin G."/>
            <person name="Goldberg J."/>
            <person name="Griggs A."/>
            <person name="Gujja S."/>
            <person name="Hansen M."/>
            <person name="Heiman D."/>
            <person name="Howarth C."/>
            <person name="Larimer J."/>
            <person name="Lui A."/>
            <person name="MacDonald P.J.P."/>
            <person name="McCowen C."/>
            <person name="Montmayeur A."/>
            <person name="Murphy C."/>
            <person name="Neiman D."/>
            <person name="Pearson M."/>
            <person name="Priest M."/>
            <person name="Roberts A."/>
            <person name="Saif S."/>
            <person name="Shea T."/>
            <person name="Sisk P."/>
            <person name="Stolte C."/>
            <person name="Sykes S."/>
            <person name="Wortman J."/>
            <person name="Nusbaum C."/>
            <person name="Birren B."/>
        </authorList>
    </citation>
    <scope>NUCLEOTIDE SEQUENCE [LARGE SCALE GENOMIC DNA]</scope>
    <source>
        <strain evidence="1 2">CL02T12C19</strain>
    </source>
</reference>
<proteinExistence type="predicted"/>
<dbReference type="PATRIC" id="fig|997874.3.peg.4088"/>
<sequence>MEEIAEYSGVTTTDGKKILTYEFIETLREADKKMPNPQKIIAQRGGQEKFLSTMADIVIYGGKRGGAKSFSLLLESQHDIQSKYFNSIIFRNEINDLTDLITTSYQIYDDFGKYNKSKGDMTWNFNWGGWLEFNYYSDSIEDFKKRFQGRQFSYIGVDEITHMDYPKFKYLITCNRNAHFIRNRFFGTCNPDPDSWVATFINWWIDSDGFPILDRDGVVRYCFMDGDSIEGIYWGDTREEVYEQCKHIIDRLWKPEYESLGSPQELFIKSVTFIEGKLEENMQLLRSDPNYLANLANQSEEQRARDLEGNWKFRTAGTGLVTLEHMRSFFENALQTESGTRYITCDPAFTGGDNCVFWIWEGWNIIGIHVCKKDSKKTIETAKFLLEQYKVLEENFAYDLNGLGQIFVGFFPKALKFNNIECPSDGSHTMFDYLKSEVAYKFIDRFTRGGVSILPDLLKRKYSGKGFKDVPLSQVLINERQAMRQDENAADKYWKLIAKSEMKKIVGHSPDFWESMMTREIFEIKKKRKHFKGIGLL</sequence>
<evidence type="ECO:0000313" key="2">
    <source>
        <dbReference type="Proteomes" id="UP000003741"/>
    </source>
</evidence>
<name>I8VK96_9BACE</name>
<accession>I8VK96</accession>
<gene>
    <name evidence="1" type="ORF">HMPREF1062_03988</name>
</gene>
<dbReference type="InterPro" id="IPR027417">
    <property type="entry name" value="P-loop_NTPase"/>
</dbReference>
<comment type="caution">
    <text evidence="1">The sequence shown here is derived from an EMBL/GenBank/DDBJ whole genome shotgun (WGS) entry which is preliminary data.</text>
</comment>
<organism evidence="1 2">
    <name type="scientific">Bacteroides cellulosilyticus CL02T12C19</name>
    <dbReference type="NCBI Taxonomy" id="997874"/>
    <lineage>
        <taxon>Bacteria</taxon>
        <taxon>Pseudomonadati</taxon>
        <taxon>Bacteroidota</taxon>
        <taxon>Bacteroidia</taxon>
        <taxon>Bacteroidales</taxon>
        <taxon>Bacteroidaceae</taxon>
        <taxon>Bacteroides</taxon>
    </lineage>
</organism>
<dbReference type="Gene3D" id="3.40.50.300">
    <property type="entry name" value="P-loop containing nucleotide triphosphate hydrolases"/>
    <property type="match status" value="1"/>
</dbReference>